<dbReference type="InterPro" id="IPR050204">
    <property type="entry name" value="AraC_XylS_family_regulators"/>
</dbReference>
<protein>
    <submittedName>
        <fullName evidence="14">Ada metal-binding domain-containing protein</fullName>
    </submittedName>
</protein>
<comment type="cofactor">
    <cofactor evidence="1">
        <name>Zn(2+)</name>
        <dbReference type="ChEBI" id="CHEBI:29105"/>
    </cofactor>
</comment>
<evidence type="ECO:0000313" key="14">
    <source>
        <dbReference type="EMBL" id="WCL54004.1"/>
    </source>
</evidence>
<keyword evidence="8" id="KW-0238">DNA-binding</keyword>
<evidence type="ECO:0000259" key="13">
    <source>
        <dbReference type="PROSITE" id="PS01124"/>
    </source>
</evidence>
<evidence type="ECO:0000256" key="7">
    <source>
        <dbReference type="ARBA" id="ARBA00023015"/>
    </source>
</evidence>
<dbReference type="InterPro" id="IPR018060">
    <property type="entry name" value="HTH_AraC"/>
</dbReference>
<proteinExistence type="predicted"/>
<keyword evidence="15" id="KW-1185">Reference proteome</keyword>
<keyword evidence="11" id="KW-0234">DNA repair</keyword>
<dbReference type="Pfam" id="PF12833">
    <property type="entry name" value="HTH_18"/>
    <property type="match status" value="1"/>
</dbReference>
<evidence type="ECO:0000256" key="5">
    <source>
        <dbReference type="ARBA" id="ARBA00022763"/>
    </source>
</evidence>
<dbReference type="GO" id="GO:0032259">
    <property type="term" value="P:methylation"/>
    <property type="evidence" value="ECO:0007669"/>
    <property type="project" value="UniProtKB-KW"/>
</dbReference>
<dbReference type="SUPFAM" id="SSF46689">
    <property type="entry name" value="Homeodomain-like"/>
    <property type="match status" value="1"/>
</dbReference>
<dbReference type="GO" id="GO:0008168">
    <property type="term" value="F:methyltransferase activity"/>
    <property type="evidence" value="ECO:0007669"/>
    <property type="project" value="UniProtKB-KW"/>
</dbReference>
<evidence type="ECO:0000256" key="10">
    <source>
        <dbReference type="ARBA" id="ARBA00023163"/>
    </source>
</evidence>
<accession>A0AAE9XPM2</accession>
<dbReference type="Proteomes" id="UP001217500">
    <property type="component" value="Chromosome"/>
</dbReference>
<dbReference type="Pfam" id="PF02805">
    <property type="entry name" value="Ada_Zn_binding"/>
    <property type="match status" value="1"/>
</dbReference>
<dbReference type="FunFam" id="3.40.10.10:FF:000001">
    <property type="entry name" value="DNA-3-methyladenine glycosylase 2"/>
    <property type="match status" value="1"/>
</dbReference>
<dbReference type="RefSeq" id="WP_289503723.1">
    <property type="nucleotide sequence ID" value="NZ_CP116805.1"/>
</dbReference>
<dbReference type="InterPro" id="IPR035451">
    <property type="entry name" value="Ada-like_dom_sf"/>
</dbReference>
<sequence>MTEDRHILYEALLHRDERYDGKLFFAVTTTGIYCRPICPAPKPKPQNVLYFASAEDAQTAGFRACKRCRPETRPGSPAWEGSKTTVVRALRLMATGDAPETLAELADKLGVTDRHLRRLFATHGEESPVKKAQENRLSLARVLLATSDAPIADVAFSAGYKSLRRFNEAFKAAEGISPTAWRNSQSNNDKDPGHDSP</sequence>
<dbReference type="SMART" id="SM00342">
    <property type="entry name" value="HTH_ARAC"/>
    <property type="match status" value="1"/>
</dbReference>
<dbReference type="InterPro" id="IPR018062">
    <property type="entry name" value="HTH_AraC-typ_CS"/>
</dbReference>
<keyword evidence="6" id="KW-0862">Zinc</keyword>
<organism evidence="14 15">
    <name type="scientific">Gimibacter soli</name>
    <dbReference type="NCBI Taxonomy" id="3024400"/>
    <lineage>
        <taxon>Bacteria</taxon>
        <taxon>Pseudomonadati</taxon>
        <taxon>Pseudomonadota</taxon>
        <taxon>Alphaproteobacteria</taxon>
        <taxon>Kordiimonadales</taxon>
        <taxon>Temperatibacteraceae</taxon>
        <taxon>Gimibacter</taxon>
    </lineage>
</organism>
<dbReference type="GO" id="GO:0043565">
    <property type="term" value="F:sequence-specific DNA binding"/>
    <property type="evidence" value="ECO:0007669"/>
    <property type="project" value="InterPro"/>
</dbReference>
<evidence type="ECO:0000256" key="2">
    <source>
        <dbReference type="ARBA" id="ARBA00022603"/>
    </source>
</evidence>
<dbReference type="GO" id="GO:0003700">
    <property type="term" value="F:DNA-binding transcription factor activity"/>
    <property type="evidence" value="ECO:0007669"/>
    <property type="project" value="InterPro"/>
</dbReference>
<dbReference type="GO" id="GO:0008270">
    <property type="term" value="F:zinc ion binding"/>
    <property type="evidence" value="ECO:0007669"/>
    <property type="project" value="InterPro"/>
</dbReference>
<dbReference type="InterPro" id="IPR016220">
    <property type="entry name" value="Me-P-triester_DNA_alkyl-Trfase"/>
</dbReference>
<keyword evidence="3" id="KW-0808">Transferase</keyword>
<keyword evidence="4" id="KW-0479">Metal-binding</keyword>
<evidence type="ECO:0000256" key="3">
    <source>
        <dbReference type="ARBA" id="ARBA00022679"/>
    </source>
</evidence>
<dbReference type="AlphaFoldDB" id="A0AAE9XPM2"/>
<feature type="compositionally biased region" description="Basic and acidic residues" evidence="12">
    <location>
        <begin position="188"/>
        <end position="197"/>
    </location>
</feature>
<evidence type="ECO:0000256" key="6">
    <source>
        <dbReference type="ARBA" id="ARBA00022833"/>
    </source>
</evidence>
<dbReference type="PROSITE" id="PS01124">
    <property type="entry name" value="HTH_ARAC_FAMILY_2"/>
    <property type="match status" value="1"/>
</dbReference>
<name>A0AAE9XPM2_9PROT</name>
<keyword evidence="5" id="KW-0227">DNA damage</keyword>
<dbReference type="KEGG" id="gso:PH603_15810"/>
<dbReference type="Gene3D" id="3.40.10.10">
    <property type="entry name" value="DNA Methylphosphotriester Repair Domain"/>
    <property type="match status" value="1"/>
</dbReference>
<reference evidence="14" key="1">
    <citation type="submission" date="2023-01" db="EMBL/GenBank/DDBJ databases">
        <title>The genome sequence of Kordiimonadaceae bacterium 6D33.</title>
        <authorList>
            <person name="Liu Y."/>
        </authorList>
    </citation>
    <scope>NUCLEOTIDE SEQUENCE</scope>
    <source>
        <strain evidence="14">6D33</strain>
    </source>
</reference>
<keyword evidence="2" id="KW-0489">Methyltransferase</keyword>
<keyword evidence="10" id="KW-0804">Transcription</keyword>
<dbReference type="InterPro" id="IPR009057">
    <property type="entry name" value="Homeodomain-like_sf"/>
</dbReference>
<dbReference type="InterPro" id="IPR004026">
    <property type="entry name" value="Ada_DNA_repair_Zn-bd"/>
</dbReference>
<dbReference type="Gene3D" id="1.10.10.60">
    <property type="entry name" value="Homeodomain-like"/>
    <property type="match status" value="2"/>
</dbReference>
<dbReference type="PIRSF" id="PIRSF000408">
    <property type="entry name" value="Alkyltransferas_AdaA"/>
    <property type="match status" value="1"/>
</dbReference>
<feature type="domain" description="HTH araC/xylS-type" evidence="13">
    <location>
        <begin position="84"/>
        <end position="184"/>
    </location>
</feature>
<dbReference type="PROSITE" id="PS00041">
    <property type="entry name" value="HTH_ARAC_FAMILY_1"/>
    <property type="match status" value="1"/>
</dbReference>
<dbReference type="SUPFAM" id="SSF57884">
    <property type="entry name" value="Ada DNA repair protein, N-terminal domain (N-Ada 10)"/>
    <property type="match status" value="1"/>
</dbReference>
<keyword evidence="7" id="KW-0805">Transcription regulation</keyword>
<dbReference type="GO" id="GO:0006307">
    <property type="term" value="P:DNA alkylation repair"/>
    <property type="evidence" value="ECO:0007669"/>
    <property type="project" value="UniProtKB-ARBA"/>
</dbReference>
<gene>
    <name evidence="14" type="ORF">PH603_15810</name>
</gene>
<dbReference type="PANTHER" id="PTHR46796:SF6">
    <property type="entry name" value="ARAC SUBFAMILY"/>
    <property type="match status" value="1"/>
</dbReference>
<evidence type="ECO:0000313" key="15">
    <source>
        <dbReference type="Proteomes" id="UP001217500"/>
    </source>
</evidence>
<evidence type="ECO:0000256" key="9">
    <source>
        <dbReference type="ARBA" id="ARBA00023159"/>
    </source>
</evidence>
<evidence type="ECO:0000256" key="4">
    <source>
        <dbReference type="ARBA" id="ARBA00022723"/>
    </source>
</evidence>
<evidence type="ECO:0000256" key="11">
    <source>
        <dbReference type="ARBA" id="ARBA00023204"/>
    </source>
</evidence>
<dbReference type="PANTHER" id="PTHR46796">
    <property type="entry name" value="HTH-TYPE TRANSCRIPTIONAL ACTIVATOR RHAS-RELATED"/>
    <property type="match status" value="1"/>
</dbReference>
<evidence type="ECO:0000256" key="8">
    <source>
        <dbReference type="ARBA" id="ARBA00023125"/>
    </source>
</evidence>
<keyword evidence="9" id="KW-0010">Activator</keyword>
<evidence type="ECO:0000256" key="12">
    <source>
        <dbReference type="SAM" id="MobiDB-lite"/>
    </source>
</evidence>
<dbReference type="EMBL" id="CP116805">
    <property type="protein sequence ID" value="WCL54004.1"/>
    <property type="molecule type" value="Genomic_DNA"/>
</dbReference>
<feature type="region of interest" description="Disordered" evidence="12">
    <location>
        <begin position="176"/>
        <end position="197"/>
    </location>
</feature>
<evidence type="ECO:0000256" key="1">
    <source>
        <dbReference type="ARBA" id="ARBA00001947"/>
    </source>
</evidence>